<dbReference type="EMBL" id="BAHD01000004">
    <property type="protein sequence ID" value="GAB94342.1"/>
    <property type="molecule type" value="Genomic_DNA"/>
</dbReference>
<dbReference type="STRING" id="1184609.KILIM_004_01340"/>
<evidence type="ECO:0000256" key="1">
    <source>
        <dbReference type="ARBA" id="ARBA00009981"/>
    </source>
</evidence>
<dbReference type="InterPro" id="IPR036165">
    <property type="entry name" value="YefM-like_sf"/>
</dbReference>
<dbReference type="RefSeq" id="WP_006590875.1">
    <property type="nucleotide sequence ID" value="NZ_BAHD01000004.1"/>
</dbReference>
<dbReference type="AlphaFoldDB" id="K6WQH7"/>
<dbReference type="PANTHER" id="PTHR33713:SF10">
    <property type="entry name" value="ANTITOXIN YAFN"/>
    <property type="match status" value="1"/>
</dbReference>
<dbReference type="Pfam" id="PF02604">
    <property type="entry name" value="PhdYeFM_antitox"/>
    <property type="match status" value="1"/>
</dbReference>
<dbReference type="InterPro" id="IPR006442">
    <property type="entry name" value="Antitoxin_Phd/YefM"/>
</dbReference>
<dbReference type="SUPFAM" id="SSF143120">
    <property type="entry name" value="YefM-like"/>
    <property type="match status" value="1"/>
</dbReference>
<dbReference type="eggNOG" id="COG2161">
    <property type="taxonomic scope" value="Bacteria"/>
</dbReference>
<proteinExistence type="inferred from homology"/>
<accession>K6WQH7</accession>
<reference evidence="3 4" key="1">
    <citation type="submission" date="2012-08" db="EMBL/GenBank/DDBJ databases">
        <title>Whole genome shotgun sequence of Kineosphaera limosa NBRC 100340.</title>
        <authorList>
            <person name="Yoshida I."/>
            <person name="Isaki S."/>
            <person name="Hosoyama A."/>
            <person name="Tsuchikane K."/>
            <person name="Katsumata H."/>
            <person name="Ando Y."/>
            <person name="Ohji S."/>
            <person name="Hamada M."/>
            <person name="Tamura T."/>
            <person name="Yamazoe A."/>
            <person name="Yamazaki S."/>
            <person name="Fujita N."/>
        </authorList>
    </citation>
    <scope>NUCLEOTIDE SEQUENCE [LARGE SCALE GENOMIC DNA]</scope>
    <source>
        <strain evidence="3 4">NBRC 100340</strain>
    </source>
</reference>
<gene>
    <name evidence="3" type="ORF">KILIM_004_01340</name>
</gene>
<comment type="similarity">
    <text evidence="1 2">Belongs to the phD/YefM antitoxin family.</text>
</comment>
<protein>
    <recommendedName>
        <fullName evidence="2">Antitoxin</fullName>
    </recommendedName>
</protein>
<dbReference type="InterPro" id="IPR051405">
    <property type="entry name" value="phD/YefM_antitoxin"/>
</dbReference>
<dbReference type="PANTHER" id="PTHR33713">
    <property type="entry name" value="ANTITOXIN YAFN-RELATED"/>
    <property type="match status" value="1"/>
</dbReference>
<comment type="function">
    <text evidence="2">Antitoxin component of a type II toxin-antitoxin (TA) system.</text>
</comment>
<keyword evidence="4" id="KW-1185">Reference proteome</keyword>
<organism evidence="3 4">
    <name type="scientific">Kineosphaera limosa NBRC 100340</name>
    <dbReference type="NCBI Taxonomy" id="1184609"/>
    <lineage>
        <taxon>Bacteria</taxon>
        <taxon>Bacillati</taxon>
        <taxon>Actinomycetota</taxon>
        <taxon>Actinomycetes</taxon>
        <taxon>Micrococcales</taxon>
        <taxon>Dermatophilaceae</taxon>
        <taxon>Kineosphaera</taxon>
    </lineage>
</organism>
<dbReference type="NCBIfam" id="TIGR01552">
    <property type="entry name" value="phd_fam"/>
    <property type="match status" value="1"/>
</dbReference>
<evidence type="ECO:0000313" key="3">
    <source>
        <dbReference type="EMBL" id="GAB94342.1"/>
    </source>
</evidence>
<name>K6WQH7_9MICO</name>
<evidence type="ECO:0000256" key="2">
    <source>
        <dbReference type="RuleBase" id="RU362080"/>
    </source>
</evidence>
<comment type="caution">
    <text evidence="3">The sequence shown here is derived from an EMBL/GenBank/DDBJ whole genome shotgun (WGS) entry which is preliminary data.</text>
</comment>
<sequence>MKLIPVSEAKARLTELVKSSKDDDVVLLRYGRPAAVLMSTDRYDALMERLEDLEDSLAIADAAGEETEPAAGAFARLGLRVPERA</sequence>
<dbReference type="Proteomes" id="UP000008366">
    <property type="component" value="Unassembled WGS sequence"/>
</dbReference>
<dbReference type="Gene3D" id="3.40.1620.10">
    <property type="entry name" value="YefM-like domain"/>
    <property type="match status" value="1"/>
</dbReference>
<evidence type="ECO:0000313" key="4">
    <source>
        <dbReference type="Proteomes" id="UP000008366"/>
    </source>
</evidence>
<dbReference type="OrthoDB" id="4952586at2"/>